<evidence type="ECO:0000313" key="2">
    <source>
        <dbReference type="EMBL" id="KAJ7673369.1"/>
    </source>
</evidence>
<protein>
    <submittedName>
        <fullName evidence="2">Uncharacterized protein</fullName>
    </submittedName>
</protein>
<sequence length="63" mass="7004">MRVNVHPSYADIGWRVGASPFKRSSATSAQLRSARPRMPTLPALPQRPTRLHSPRTPQATPPF</sequence>
<dbReference type="Proteomes" id="UP001221757">
    <property type="component" value="Unassembled WGS sequence"/>
</dbReference>
<proteinExistence type="predicted"/>
<reference evidence="2" key="1">
    <citation type="submission" date="2023-03" db="EMBL/GenBank/DDBJ databases">
        <title>Massive genome expansion in bonnet fungi (Mycena s.s.) driven by repeated elements and novel gene families across ecological guilds.</title>
        <authorList>
            <consortium name="Lawrence Berkeley National Laboratory"/>
            <person name="Harder C.B."/>
            <person name="Miyauchi S."/>
            <person name="Viragh M."/>
            <person name="Kuo A."/>
            <person name="Thoen E."/>
            <person name="Andreopoulos B."/>
            <person name="Lu D."/>
            <person name="Skrede I."/>
            <person name="Drula E."/>
            <person name="Henrissat B."/>
            <person name="Morin E."/>
            <person name="Kohler A."/>
            <person name="Barry K."/>
            <person name="LaButti K."/>
            <person name="Morin E."/>
            <person name="Salamov A."/>
            <person name="Lipzen A."/>
            <person name="Mereny Z."/>
            <person name="Hegedus B."/>
            <person name="Baldrian P."/>
            <person name="Stursova M."/>
            <person name="Weitz H."/>
            <person name="Taylor A."/>
            <person name="Grigoriev I.V."/>
            <person name="Nagy L.G."/>
            <person name="Martin F."/>
            <person name="Kauserud H."/>
        </authorList>
    </citation>
    <scope>NUCLEOTIDE SEQUENCE</scope>
    <source>
        <strain evidence="2">CBHHK067</strain>
    </source>
</reference>
<feature type="compositionally biased region" description="Polar residues" evidence="1">
    <location>
        <begin position="22"/>
        <end position="31"/>
    </location>
</feature>
<keyword evidence="3" id="KW-1185">Reference proteome</keyword>
<evidence type="ECO:0000256" key="1">
    <source>
        <dbReference type="SAM" id="MobiDB-lite"/>
    </source>
</evidence>
<comment type="caution">
    <text evidence="2">The sequence shown here is derived from an EMBL/GenBank/DDBJ whole genome shotgun (WGS) entry which is preliminary data.</text>
</comment>
<accession>A0AAD7D0M7</accession>
<organism evidence="2 3">
    <name type="scientific">Mycena rosella</name>
    <name type="common">Pink bonnet</name>
    <name type="synonym">Agaricus rosellus</name>
    <dbReference type="NCBI Taxonomy" id="1033263"/>
    <lineage>
        <taxon>Eukaryota</taxon>
        <taxon>Fungi</taxon>
        <taxon>Dikarya</taxon>
        <taxon>Basidiomycota</taxon>
        <taxon>Agaricomycotina</taxon>
        <taxon>Agaricomycetes</taxon>
        <taxon>Agaricomycetidae</taxon>
        <taxon>Agaricales</taxon>
        <taxon>Marasmiineae</taxon>
        <taxon>Mycenaceae</taxon>
        <taxon>Mycena</taxon>
    </lineage>
</organism>
<dbReference type="AlphaFoldDB" id="A0AAD7D0M7"/>
<name>A0AAD7D0M7_MYCRO</name>
<evidence type="ECO:0000313" key="3">
    <source>
        <dbReference type="Proteomes" id="UP001221757"/>
    </source>
</evidence>
<dbReference type="EMBL" id="JARKIE010000163">
    <property type="protein sequence ID" value="KAJ7673369.1"/>
    <property type="molecule type" value="Genomic_DNA"/>
</dbReference>
<gene>
    <name evidence="2" type="ORF">B0H17DRAFT_1083232</name>
</gene>
<feature type="region of interest" description="Disordered" evidence="1">
    <location>
        <begin position="22"/>
        <end position="63"/>
    </location>
</feature>